<proteinExistence type="predicted"/>
<protein>
    <submittedName>
        <fullName evidence="1">Uncharacterized protein</fullName>
    </submittedName>
</protein>
<organism evidence="1">
    <name type="scientific">Marseillevirus LCMAC103</name>
    <dbReference type="NCBI Taxonomy" id="2506604"/>
    <lineage>
        <taxon>Viruses</taxon>
        <taxon>Varidnaviria</taxon>
        <taxon>Bamfordvirae</taxon>
        <taxon>Nucleocytoviricota</taxon>
        <taxon>Megaviricetes</taxon>
        <taxon>Pimascovirales</taxon>
        <taxon>Pimascovirales incertae sedis</taxon>
        <taxon>Marseilleviridae</taxon>
    </lineage>
</organism>
<sequence length="147" mass="15464">MDTFAFNSVNYGHIPPLRENHPALWLMVEGHLPPTLYVGAVLALRVQPHSVDPQSAVAAAYDGARVVVADIVGKRVIVRRPGAPQAAKHRFGAYVDGRAAFRLPPGTNVPAAATVAFVEPPARGGKIGGYFAVLPPSYDPSHVAGAP</sequence>
<evidence type="ECO:0000313" key="1">
    <source>
        <dbReference type="EMBL" id="QBK86964.1"/>
    </source>
</evidence>
<name>A0A481YWM7_9VIRU</name>
<reference evidence="1" key="1">
    <citation type="journal article" date="2019" name="MBio">
        <title>Virus Genomes from Deep Sea Sediments Expand the Ocean Megavirome and Support Independent Origins of Viral Gigantism.</title>
        <authorList>
            <person name="Backstrom D."/>
            <person name="Yutin N."/>
            <person name="Jorgensen S.L."/>
            <person name="Dharamshi J."/>
            <person name="Homa F."/>
            <person name="Zaremba-Niedwiedzka K."/>
            <person name="Spang A."/>
            <person name="Wolf Y.I."/>
            <person name="Koonin E.V."/>
            <person name="Ettema T.J."/>
        </authorList>
    </citation>
    <scope>NUCLEOTIDE SEQUENCE</scope>
</reference>
<gene>
    <name evidence="1" type="ORF">LCMAC103_03060</name>
</gene>
<accession>A0A481YWM7</accession>
<dbReference type="EMBL" id="MK500339">
    <property type="protein sequence ID" value="QBK86964.1"/>
    <property type="molecule type" value="Genomic_DNA"/>
</dbReference>